<dbReference type="InterPro" id="IPR003124">
    <property type="entry name" value="WH2_dom"/>
</dbReference>
<keyword evidence="3" id="KW-0963">Cytoplasm</keyword>
<feature type="region of interest" description="Disordered" evidence="9">
    <location>
        <begin position="205"/>
        <end position="241"/>
    </location>
</feature>
<evidence type="ECO:0000256" key="4">
    <source>
        <dbReference type="ARBA" id="ARBA00022553"/>
    </source>
</evidence>
<dbReference type="FunFam" id="3.90.810.10:FF:000010">
    <property type="entry name" value="Related to Neural Wiskott-Aldrich syndrome protein"/>
    <property type="match status" value="1"/>
</dbReference>
<dbReference type="InterPro" id="IPR036936">
    <property type="entry name" value="CRIB_dom_sf"/>
</dbReference>
<dbReference type="InterPro" id="IPR033927">
    <property type="entry name" value="WASPfam_EVH1"/>
</dbReference>
<dbReference type="GO" id="GO:0005829">
    <property type="term" value="C:cytosol"/>
    <property type="evidence" value="ECO:0007669"/>
    <property type="project" value="GOC"/>
</dbReference>
<keyword evidence="5" id="KW-0677">Repeat</keyword>
<feature type="compositionally biased region" description="Pro residues" evidence="9">
    <location>
        <begin position="369"/>
        <end position="395"/>
    </location>
</feature>
<comment type="caution">
    <text evidence="13">The sequence shown here is derived from an EMBL/GenBank/DDBJ whole genome shotgun (WGS) entry which is preliminary data.</text>
</comment>
<dbReference type="GO" id="GO:0005769">
    <property type="term" value="C:early endosome"/>
    <property type="evidence" value="ECO:0007669"/>
    <property type="project" value="InterPro"/>
</dbReference>
<gene>
    <name evidence="13" type="ORF">DMC30DRAFT_129178</name>
</gene>
<dbReference type="InterPro" id="IPR000095">
    <property type="entry name" value="CRIB_dom"/>
</dbReference>
<dbReference type="GO" id="GO:0034314">
    <property type="term" value="P:Arp2/3 complex-mediated actin nucleation"/>
    <property type="evidence" value="ECO:0007669"/>
    <property type="project" value="InterPro"/>
</dbReference>
<dbReference type="SUPFAM" id="SSF47912">
    <property type="entry name" value="Wiscott-Aldrich syndrome protein, WASP, C-terminal domain"/>
    <property type="match status" value="1"/>
</dbReference>
<dbReference type="OrthoDB" id="8963340at2759"/>
<accession>A0A5C5G2I8</accession>
<dbReference type="GO" id="GO:0043015">
    <property type="term" value="F:gamma-tubulin binding"/>
    <property type="evidence" value="ECO:0007669"/>
    <property type="project" value="TreeGrafter"/>
</dbReference>
<dbReference type="GO" id="GO:0005856">
    <property type="term" value="C:cytoskeleton"/>
    <property type="evidence" value="ECO:0007669"/>
    <property type="project" value="UniProtKB-SubCell"/>
</dbReference>
<dbReference type="GO" id="GO:0071203">
    <property type="term" value="C:WASH complex"/>
    <property type="evidence" value="ECO:0007669"/>
    <property type="project" value="InterPro"/>
</dbReference>
<evidence type="ECO:0000313" key="13">
    <source>
        <dbReference type="EMBL" id="TNY22619.1"/>
    </source>
</evidence>
<feature type="compositionally biased region" description="Low complexity" evidence="9">
    <location>
        <begin position="67"/>
        <end position="81"/>
    </location>
</feature>
<feature type="domain" description="CRIB" evidence="10">
    <location>
        <begin position="242"/>
        <end position="255"/>
    </location>
</feature>
<evidence type="ECO:0000259" key="11">
    <source>
        <dbReference type="PROSITE" id="PS50229"/>
    </source>
</evidence>
<dbReference type="AlphaFoldDB" id="A0A5C5G2I8"/>
<dbReference type="InterPro" id="IPR028290">
    <property type="entry name" value="WASH1"/>
</dbReference>
<evidence type="ECO:0000256" key="6">
    <source>
        <dbReference type="ARBA" id="ARBA00023203"/>
    </source>
</evidence>
<sequence length="559" mass="55630">MALRATSSCPTRVCLAGPGTEGCEVGGTSDTCRARCSRPSTTQCSLLVPRPGHPGLTPSSSHPQTRPPLLSTAMPSTSSLTSSEKSLVKKHALSGAGDKIHAAAVGRIYYAYPDPAKWSFSGISGAVVFGWGSNGGWLKVVDLAGTRGVIWQHGVVEDMQYFQDRTFFHTFPSDDCMIGIAFSSESEAAELFKKVSLRHKYAAKASGGGGGGGGHSTSSAVAALKSSSGKGKKKKGIDKSMIGAPTGFSHVAHMGFDAQEGFSTRNIDPSWERLFQQLEGQGISRSQIEKNEHFIRNFVEGSGGPTGAPPPPPAGGPPGRAPPPPAPAFAPVKSACKRVPPPAPPSRTVKRKPPPPPSRGAAPAAPAAAAPPPPPPPAPPARGGVPPPPPPPPPARSGGGGVPPPPPPPPARGGAGAPPPPPPPPPRGGAPPPPPPPPPGGAPPPPPPPAAGGADGRGALLASIQGAGVQKLRKVDKSAAENAGSLAALGIVGAGVAGAATTAADVAHASPSAAGADDGGAAGGGGDLASALAAALSQRKGNMGGSDDEEDEDSDEEDW</sequence>
<dbReference type="InterPro" id="IPR000697">
    <property type="entry name" value="WH1/EVH1_dom"/>
</dbReference>
<dbReference type="PROSITE" id="PS50108">
    <property type="entry name" value="CRIB"/>
    <property type="match status" value="1"/>
</dbReference>
<organism evidence="13 14">
    <name type="scientific">Rhodotorula diobovata</name>
    <dbReference type="NCBI Taxonomy" id="5288"/>
    <lineage>
        <taxon>Eukaryota</taxon>
        <taxon>Fungi</taxon>
        <taxon>Dikarya</taxon>
        <taxon>Basidiomycota</taxon>
        <taxon>Pucciniomycotina</taxon>
        <taxon>Microbotryomycetes</taxon>
        <taxon>Sporidiobolales</taxon>
        <taxon>Sporidiobolaceae</taxon>
        <taxon>Rhodotorula</taxon>
    </lineage>
</organism>
<proteinExistence type="predicted"/>
<dbReference type="GO" id="GO:0043014">
    <property type="term" value="F:alpha-tubulin binding"/>
    <property type="evidence" value="ECO:0007669"/>
    <property type="project" value="InterPro"/>
</dbReference>
<feature type="compositionally biased region" description="Low complexity" evidence="9">
    <location>
        <begin position="528"/>
        <end position="537"/>
    </location>
</feature>
<dbReference type="InterPro" id="IPR011026">
    <property type="entry name" value="WAS_C"/>
</dbReference>
<dbReference type="GO" id="GO:0006887">
    <property type="term" value="P:exocytosis"/>
    <property type="evidence" value="ECO:0007669"/>
    <property type="project" value="TreeGrafter"/>
</dbReference>
<dbReference type="Gene3D" id="2.30.29.30">
    <property type="entry name" value="Pleckstrin-homology domain (PH domain)/Phosphotyrosine-binding domain (PTB)"/>
    <property type="match status" value="1"/>
</dbReference>
<protein>
    <recommendedName>
        <fullName evidence="15">WH1 domain-containing protein</fullName>
    </recommendedName>
</protein>
<feature type="compositionally biased region" description="Low complexity" evidence="9">
    <location>
        <begin position="499"/>
        <end position="516"/>
    </location>
</feature>
<evidence type="ECO:0000256" key="3">
    <source>
        <dbReference type="ARBA" id="ARBA00022490"/>
    </source>
</evidence>
<keyword evidence="7" id="KW-0206">Cytoskeleton</keyword>
<evidence type="ECO:0000259" key="12">
    <source>
        <dbReference type="PROSITE" id="PS51082"/>
    </source>
</evidence>
<feature type="compositionally biased region" description="Gly residues" evidence="9">
    <location>
        <begin position="517"/>
        <end position="527"/>
    </location>
</feature>
<reference evidence="13 14" key="1">
    <citation type="submission" date="2019-03" db="EMBL/GenBank/DDBJ databases">
        <title>Rhodosporidium diobovatum UCD-FST 08-225 genome sequencing, assembly, and annotation.</title>
        <authorList>
            <person name="Fakankun I.U."/>
            <person name="Fristensky B."/>
            <person name="Levin D.B."/>
        </authorList>
    </citation>
    <scope>NUCLEOTIDE SEQUENCE [LARGE SCALE GENOMIC DNA]</scope>
    <source>
        <strain evidence="13 14">UCD-FST 08-225</strain>
    </source>
</reference>
<dbReference type="GO" id="GO:0042147">
    <property type="term" value="P:retrograde transport, endosome to Golgi"/>
    <property type="evidence" value="ECO:0007669"/>
    <property type="project" value="TreeGrafter"/>
</dbReference>
<name>A0A5C5G2I8_9BASI</name>
<dbReference type="InterPro" id="IPR011993">
    <property type="entry name" value="PH-like_dom_sf"/>
</dbReference>
<dbReference type="PROSITE" id="PS51082">
    <property type="entry name" value="WH2"/>
    <property type="match status" value="1"/>
</dbReference>
<feature type="compositionally biased region" description="Pro residues" evidence="9">
    <location>
        <begin position="307"/>
        <end position="328"/>
    </location>
</feature>
<evidence type="ECO:0000313" key="14">
    <source>
        <dbReference type="Proteomes" id="UP000311382"/>
    </source>
</evidence>
<dbReference type="Gene3D" id="3.90.810.10">
    <property type="entry name" value="CRIB domain"/>
    <property type="match status" value="1"/>
</dbReference>
<dbReference type="Proteomes" id="UP000311382">
    <property type="component" value="Unassembled WGS sequence"/>
</dbReference>
<comment type="subcellular location">
    <subcellularLocation>
        <location evidence="2">Cytoplasm</location>
        <location evidence="2">Cytoskeleton</location>
    </subcellularLocation>
    <subcellularLocation>
        <location evidence="1">Nucleus</location>
    </subcellularLocation>
</comment>
<feature type="compositionally biased region" description="Pro residues" evidence="9">
    <location>
        <begin position="402"/>
        <end position="450"/>
    </location>
</feature>
<evidence type="ECO:0000256" key="2">
    <source>
        <dbReference type="ARBA" id="ARBA00004245"/>
    </source>
</evidence>
<feature type="compositionally biased region" description="Acidic residues" evidence="9">
    <location>
        <begin position="546"/>
        <end position="559"/>
    </location>
</feature>
<evidence type="ECO:0000256" key="9">
    <source>
        <dbReference type="SAM" id="MobiDB-lite"/>
    </source>
</evidence>
<feature type="compositionally biased region" description="Low complexity" evidence="9">
    <location>
        <begin position="216"/>
        <end position="229"/>
    </location>
</feature>
<dbReference type="GO" id="GO:0003779">
    <property type="term" value="F:actin binding"/>
    <property type="evidence" value="ECO:0007669"/>
    <property type="project" value="UniProtKB-KW"/>
</dbReference>
<evidence type="ECO:0000259" key="10">
    <source>
        <dbReference type="PROSITE" id="PS50108"/>
    </source>
</evidence>
<keyword evidence="8" id="KW-0539">Nucleus</keyword>
<dbReference type="GO" id="GO:0005634">
    <property type="term" value="C:nucleus"/>
    <property type="evidence" value="ECO:0007669"/>
    <property type="project" value="UniProtKB-SubCell"/>
</dbReference>
<dbReference type="PANTHER" id="PTHR23331:SF1">
    <property type="entry name" value="WASH COMPLEX SUBUNIT 1"/>
    <property type="match status" value="1"/>
</dbReference>
<evidence type="ECO:0000256" key="5">
    <source>
        <dbReference type="ARBA" id="ARBA00022737"/>
    </source>
</evidence>
<dbReference type="SMART" id="SM00285">
    <property type="entry name" value="PBD"/>
    <property type="match status" value="1"/>
</dbReference>
<feature type="domain" description="WH1" evidence="11">
    <location>
        <begin position="93"/>
        <end position="202"/>
    </location>
</feature>
<evidence type="ECO:0008006" key="15">
    <source>
        <dbReference type="Google" id="ProtNLM"/>
    </source>
</evidence>
<evidence type="ECO:0000256" key="7">
    <source>
        <dbReference type="ARBA" id="ARBA00023212"/>
    </source>
</evidence>
<dbReference type="GO" id="GO:0055037">
    <property type="term" value="C:recycling endosome"/>
    <property type="evidence" value="ECO:0007669"/>
    <property type="project" value="TreeGrafter"/>
</dbReference>
<keyword evidence="6" id="KW-0009">Actin-binding</keyword>
<dbReference type="Pfam" id="PF00786">
    <property type="entry name" value="PBD"/>
    <property type="match status" value="1"/>
</dbReference>
<dbReference type="Pfam" id="PF00568">
    <property type="entry name" value="WH1"/>
    <property type="match status" value="1"/>
</dbReference>
<dbReference type="CDD" id="cd01205">
    <property type="entry name" value="EVH1_WASP-like"/>
    <property type="match status" value="1"/>
</dbReference>
<dbReference type="GO" id="GO:0032456">
    <property type="term" value="P:endocytic recycling"/>
    <property type="evidence" value="ECO:0007669"/>
    <property type="project" value="TreeGrafter"/>
</dbReference>
<feature type="region of interest" description="Disordered" evidence="9">
    <location>
        <begin position="298"/>
        <end position="462"/>
    </location>
</feature>
<feature type="compositionally biased region" description="Low complexity" evidence="9">
    <location>
        <begin position="359"/>
        <end position="368"/>
    </location>
</feature>
<dbReference type="CDD" id="cd00132">
    <property type="entry name" value="CRIB"/>
    <property type="match status" value="1"/>
</dbReference>
<feature type="region of interest" description="Disordered" evidence="9">
    <location>
        <begin position="47"/>
        <end position="81"/>
    </location>
</feature>
<dbReference type="EMBL" id="SOZI01000022">
    <property type="protein sequence ID" value="TNY22619.1"/>
    <property type="molecule type" value="Genomic_DNA"/>
</dbReference>
<dbReference type="SUPFAM" id="SSF50729">
    <property type="entry name" value="PH domain-like"/>
    <property type="match status" value="1"/>
</dbReference>
<dbReference type="SMART" id="SM00461">
    <property type="entry name" value="WH1"/>
    <property type="match status" value="1"/>
</dbReference>
<keyword evidence="4" id="KW-0597">Phosphoprotein</keyword>
<feature type="region of interest" description="Disordered" evidence="9">
    <location>
        <begin position="499"/>
        <end position="559"/>
    </location>
</feature>
<evidence type="ECO:0000256" key="1">
    <source>
        <dbReference type="ARBA" id="ARBA00004123"/>
    </source>
</evidence>
<dbReference type="PROSITE" id="PS50229">
    <property type="entry name" value="WH1"/>
    <property type="match status" value="1"/>
</dbReference>
<dbReference type="PANTHER" id="PTHR23331">
    <property type="entry name" value="CXYORF1"/>
    <property type="match status" value="1"/>
</dbReference>
<keyword evidence="14" id="KW-1185">Reference proteome</keyword>
<feature type="domain" description="WH2" evidence="12">
    <location>
        <begin position="456"/>
        <end position="475"/>
    </location>
</feature>
<feature type="compositionally biased region" description="Gly residues" evidence="9">
    <location>
        <begin position="206"/>
        <end position="215"/>
    </location>
</feature>
<evidence type="ECO:0000256" key="8">
    <source>
        <dbReference type="ARBA" id="ARBA00023242"/>
    </source>
</evidence>
<dbReference type="STRING" id="5288.A0A5C5G2I8"/>